<sequence>MDREANEVSQDKAESYKELGKGVITRHPMHWISSLRLRNAGDTIGISGTNLLNRTFERKVIPRQFFDYTKQFFCPKTRSDHFFDDAIAFIFTRTIETSGHTRETEIRLHNYSCFKFSKFLQKFFLP</sequence>
<dbReference type="EMBL" id="CM044708">
    <property type="protein sequence ID" value="KAI5648187.1"/>
    <property type="molecule type" value="Genomic_DNA"/>
</dbReference>
<accession>A0ACB9ZKI1</accession>
<proteinExistence type="predicted"/>
<dbReference type="Proteomes" id="UP001060085">
    <property type="component" value="Linkage Group LG08"/>
</dbReference>
<reference evidence="2" key="1">
    <citation type="journal article" date="2023" name="Nat. Plants">
        <title>Single-cell RNA sequencing provides a high-resolution roadmap for understanding the multicellular compartmentation of specialized metabolism.</title>
        <authorList>
            <person name="Sun S."/>
            <person name="Shen X."/>
            <person name="Li Y."/>
            <person name="Li Y."/>
            <person name="Wang S."/>
            <person name="Li R."/>
            <person name="Zhang H."/>
            <person name="Shen G."/>
            <person name="Guo B."/>
            <person name="Wei J."/>
            <person name="Xu J."/>
            <person name="St-Pierre B."/>
            <person name="Chen S."/>
            <person name="Sun C."/>
        </authorList>
    </citation>
    <scope>NUCLEOTIDE SEQUENCE [LARGE SCALE GENOMIC DNA]</scope>
</reference>
<evidence type="ECO:0000313" key="2">
    <source>
        <dbReference type="Proteomes" id="UP001060085"/>
    </source>
</evidence>
<organism evidence="1 2">
    <name type="scientific">Catharanthus roseus</name>
    <name type="common">Madagascar periwinkle</name>
    <name type="synonym">Vinca rosea</name>
    <dbReference type="NCBI Taxonomy" id="4058"/>
    <lineage>
        <taxon>Eukaryota</taxon>
        <taxon>Viridiplantae</taxon>
        <taxon>Streptophyta</taxon>
        <taxon>Embryophyta</taxon>
        <taxon>Tracheophyta</taxon>
        <taxon>Spermatophyta</taxon>
        <taxon>Magnoliopsida</taxon>
        <taxon>eudicotyledons</taxon>
        <taxon>Gunneridae</taxon>
        <taxon>Pentapetalae</taxon>
        <taxon>asterids</taxon>
        <taxon>lamiids</taxon>
        <taxon>Gentianales</taxon>
        <taxon>Apocynaceae</taxon>
        <taxon>Rauvolfioideae</taxon>
        <taxon>Vinceae</taxon>
        <taxon>Catharanthinae</taxon>
        <taxon>Catharanthus</taxon>
    </lineage>
</organism>
<name>A0ACB9ZKI1_CATRO</name>
<keyword evidence="2" id="KW-1185">Reference proteome</keyword>
<protein>
    <submittedName>
        <fullName evidence="1">Uncharacterized protein</fullName>
    </submittedName>
</protein>
<comment type="caution">
    <text evidence="1">The sequence shown here is derived from an EMBL/GenBank/DDBJ whole genome shotgun (WGS) entry which is preliminary data.</text>
</comment>
<gene>
    <name evidence="1" type="ORF">M9H77_34192</name>
</gene>
<evidence type="ECO:0000313" key="1">
    <source>
        <dbReference type="EMBL" id="KAI5648187.1"/>
    </source>
</evidence>